<dbReference type="RefSeq" id="WP_179611358.1">
    <property type="nucleotide sequence ID" value="NZ_JACBZV010000002.1"/>
</dbReference>
<evidence type="ECO:0000313" key="5">
    <source>
        <dbReference type="Proteomes" id="UP000535276"/>
    </source>
</evidence>
<dbReference type="SMART" id="SM00342">
    <property type="entry name" value="HTH_ARAC"/>
    <property type="match status" value="1"/>
</dbReference>
<dbReference type="AlphaFoldDB" id="A0A7Z0IXK7"/>
<dbReference type="PANTHER" id="PTHR43436:SF2">
    <property type="entry name" value="ARAC_XYLS FAMILY TRANSCRIPTIONAL REGULATOR"/>
    <property type="match status" value="1"/>
</dbReference>
<name>A0A7Z0IXK7_RHILE</name>
<comment type="caution">
    <text evidence="4">The sequence shown here is derived from an EMBL/GenBank/DDBJ whole genome shotgun (WGS) entry which is preliminary data.</text>
</comment>
<feature type="domain" description="HTH araC/xylS-type" evidence="3">
    <location>
        <begin position="198"/>
        <end position="299"/>
    </location>
</feature>
<dbReference type="Pfam" id="PF12833">
    <property type="entry name" value="HTH_18"/>
    <property type="match status" value="1"/>
</dbReference>
<evidence type="ECO:0000256" key="2">
    <source>
        <dbReference type="ARBA" id="ARBA00023163"/>
    </source>
</evidence>
<evidence type="ECO:0000259" key="3">
    <source>
        <dbReference type="PROSITE" id="PS01124"/>
    </source>
</evidence>
<dbReference type="InterPro" id="IPR009594">
    <property type="entry name" value="Tscrpt_reg_HTH_AraC_N"/>
</dbReference>
<dbReference type="InterPro" id="IPR018060">
    <property type="entry name" value="HTH_AraC"/>
</dbReference>
<dbReference type="SUPFAM" id="SSF46689">
    <property type="entry name" value="Homeodomain-like"/>
    <property type="match status" value="2"/>
</dbReference>
<dbReference type="GO" id="GO:0043565">
    <property type="term" value="F:sequence-specific DNA binding"/>
    <property type="evidence" value="ECO:0007669"/>
    <property type="project" value="InterPro"/>
</dbReference>
<protein>
    <submittedName>
        <fullName evidence="4">AraC-like DNA-binding protein</fullName>
    </submittedName>
</protein>
<evidence type="ECO:0000256" key="1">
    <source>
        <dbReference type="ARBA" id="ARBA00023015"/>
    </source>
</evidence>
<dbReference type="Gene3D" id="1.10.10.60">
    <property type="entry name" value="Homeodomain-like"/>
    <property type="match status" value="2"/>
</dbReference>
<evidence type="ECO:0000313" key="4">
    <source>
        <dbReference type="EMBL" id="NYJ11060.1"/>
    </source>
</evidence>
<dbReference type="Proteomes" id="UP000535276">
    <property type="component" value="Unassembled WGS sequence"/>
</dbReference>
<accession>A0A7Z0IXK7</accession>
<keyword evidence="1" id="KW-0805">Transcription regulation</keyword>
<sequence>MMLGEGLFVMDEWSDQVAELADALAPTVGHHATLAPSVEIFRAESAVSNIPKFLHPGILFVVQGMERLCCDVNVHIADSDHFLLTSAPLEFRIDTEAAAAMPLLATHVAFDPAMAMDIAQEITRQDGSKVGPAAICRTCGVMDTPLRDLLCRLLKTLRDPVSCRILMPGLIRELHFLLLQRHDGPAVLAGLQAEGTRGKVLKTAAELLNGRRTGVPINNVAAAAEISLSSYHSHFKALFGSTPLAYLKAARLHEARGLLKSADIGIAAVAHAVGYKSTSQFSREFHRYFGRTAQSEQKLLREAQSNLDLV</sequence>
<dbReference type="PANTHER" id="PTHR43436">
    <property type="entry name" value="ARAC-FAMILY TRANSCRIPTIONAL REGULATOR"/>
    <property type="match status" value="1"/>
</dbReference>
<dbReference type="InterPro" id="IPR009057">
    <property type="entry name" value="Homeodomain-like_sf"/>
</dbReference>
<dbReference type="PROSITE" id="PS01124">
    <property type="entry name" value="HTH_ARAC_FAMILY_2"/>
    <property type="match status" value="1"/>
</dbReference>
<keyword evidence="2" id="KW-0804">Transcription</keyword>
<gene>
    <name evidence="4" type="ORF">GGI64_002107</name>
</gene>
<organism evidence="4 5">
    <name type="scientific">Rhizobium leguminosarum</name>
    <dbReference type="NCBI Taxonomy" id="384"/>
    <lineage>
        <taxon>Bacteria</taxon>
        <taxon>Pseudomonadati</taxon>
        <taxon>Pseudomonadota</taxon>
        <taxon>Alphaproteobacteria</taxon>
        <taxon>Hyphomicrobiales</taxon>
        <taxon>Rhizobiaceae</taxon>
        <taxon>Rhizobium/Agrobacterium group</taxon>
        <taxon>Rhizobium</taxon>
    </lineage>
</organism>
<dbReference type="EMBL" id="JACBZV010000002">
    <property type="protein sequence ID" value="NYJ11060.1"/>
    <property type="molecule type" value="Genomic_DNA"/>
</dbReference>
<keyword evidence="4" id="KW-0238">DNA-binding</keyword>
<dbReference type="GO" id="GO:0003700">
    <property type="term" value="F:DNA-binding transcription factor activity"/>
    <property type="evidence" value="ECO:0007669"/>
    <property type="project" value="InterPro"/>
</dbReference>
<reference evidence="4 5" key="1">
    <citation type="submission" date="2020-07" db="EMBL/GenBank/DDBJ databases">
        <title>Genomic Encyclopedia of Type Strains, Phase IV (KMG-V): Genome sequencing to study the core and pangenomes of soil and plant-associated prokaryotes.</title>
        <authorList>
            <person name="Whitman W."/>
        </authorList>
    </citation>
    <scope>NUCLEOTIDE SEQUENCE [LARGE SCALE GENOMIC DNA]</scope>
    <source>
        <strain evidence="4 5">SEMIA 4052</strain>
    </source>
</reference>
<dbReference type="Pfam" id="PF06719">
    <property type="entry name" value="AraC_N"/>
    <property type="match status" value="1"/>
</dbReference>
<proteinExistence type="predicted"/>